<dbReference type="InterPro" id="IPR012296">
    <property type="entry name" value="Nuclease_put_TT1808"/>
</dbReference>
<evidence type="ECO:0000313" key="2">
    <source>
        <dbReference type="EMBL" id="OBS31646.1"/>
    </source>
</evidence>
<dbReference type="AlphaFoldDB" id="A0A1A6DY93"/>
<dbReference type="Pfam" id="PF05685">
    <property type="entry name" value="Uma2"/>
    <property type="match status" value="1"/>
</dbReference>
<dbReference type="OrthoDB" id="9799703at2"/>
<organism evidence="2 3">
    <name type="scientific">Tepidimonas fonticaldi</name>
    <dbReference type="NCBI Taxonomy" id="1101373"/>
    <lineage>
        <taxon>Bacteria</taxon>
        <taxon>Pseudomonadati</taxon>
        <taxon>Pseudomonadota</taxon>
        <taxon>Betaproteobacteria</taxon>
        <taxon>Burkholderiales</taxon>
        <taxon>Tepidimonas</taxon>
    </lineage>
</organism>
<accession>A0A1A6DY93</accession>
<dbReference type="CDD" id="cd06260">
    <property type="entry name" value="DUF820-like"/>
    <property type="match status" value="1"/>
</dbReference>
<sequence length="185" mass="20815">MGRAASARQSLEEYLRWESTQTVRHDFWRGEVYAMTGGSLRHNRATLATAMTLQRHLQDTPCQVFVSDVRVAVDAAQHWFYPDVVVTCDPQDLDDPDATALRAPVLVLEVLSPSTAAYDRGEKFLSLQRLPSVREYALLDPARLRLEVFRRNAEGRFEHHVVEGVQAEAELTSIGWRGPLSALLG</sequence>
<dbReference type="PANTHER" id="PTHR36558:SF1">
    <property type="entry name" value="RESTRICTION ENDONUCLEASE DOMAIN-CONTAINING PROTEIN-RELATED"/>
    <property type="match status" value="1"/>
</dbReference>
<name>A0A1A6DY93_9BURK</name>
<dbReference type="EMBL" id="LZDH01000012">
    <property type="protein sequence ID" value="OBS31646.1"/>
    <property type="molecule type" value="Genomic_DNA"/>
</dbReference>
<reference evidence="2 3" key="1">
    <citation type="submission" date="2016-06" db="EMBL/GenBank/DDBJ databases">
        <title>Genome sequence of Tepidimonas fonticaldi PL17.</title>
        <authorList>
            <person name="Pinnaka A.K."/>
        </authorList>
    </citation>
    <scope>NUCLEOTIDE SEQUENCE [LARGE SCALE GENOMIC DNA]</scope>
    <source>
        <strain evidence="2 3">PL17</strain>
    </source>
</reference>
<comment type="caution">
    <text evidence="2">The sequence shown here is derived from an EMBL/GenBank/DDBJ whole genome shotgun (WGS) entry which is preliminary data.</text>
</comment>
<dbReference type="Gene3D" id="3.90.1570.10">
    <property type="entry name" value="tt1808, chain A"/>
    <property type="match status" value="1"/>
</dbReference>
<dbReference type="RefSeq" id="WP_068606955.1">
    <property type="nucleotide sequence ID" value="NZ_LZDH01000012.1"/>
</dbReference>
<evidence type="ECO:0000259" key="1">
    <source>
        <dbReference type="Pfam" id="PF05685"/>
    </source>
</evidence>
<evidence type="ECO:0000313" key="3">
    <source>
        <dbReference type="Proteomes" id="UP000091969"/>
    </source>
</evidence>
<gene>
    <name evidence="2" type="ORF">A9O67_00485</name>
</gene>
<dbReference type="SUPFAM" id="SSF52980">
    <property type="entry name" value="Restriction endonuclease-like"/>
    <property type="match status" value="1"/>
</dbReference>
<feature type="domain" description="Putative restriction endonuclease" evidence="1">
    <location>
        <begin position="11"/>
        <end position="169"/>
    </location>
</feature>
<dbReference type="InterPro" id="IPR008538">
    <property type="entry name" value="Uma2"/>
</dbReference>
<dbReference type="PANTHER" id="PTHR36558">
    <property type="entry name" value="GLR1098 PROTEIN"/>
    <property type="match status" value="1"/>
</dbReference>
<keyword evidence="3" id="KW-1185">Reference proteome</keyword>
<dbReference type="InterPro" id="IPR011335">
    <property type="entry name" value="Restrct_endonuc-II-like"/>
</dbReference>
<protein>
    <recommendedName>
        <fullName evidence="1">Putative restriction endonuclease domain-containing protein</fullName>
    </recommendedName>
</protein>
<dbReference type="Proteomes" id="UP000091969">
    <property type="component" value="Unassembled WGS sequence"/>
</dbReference>
<dbReference type="STRING" id="1101373.A9O67_00485"/>
<proteinExistence type="predicted"/>